<keyword evidence="2" id="KW-1185">Reference proteome</keyword>
<proteinExistence type="predicted"/>
<dbReference type="EMBL" id="JADGMS010000016">
    <property type="protein sequence ID" value="KAF9665545.1"/>
    <property type="molecule type" value="Genomic_DNA"/>
</dbReference>
<reference evidence="1 2" key="1">
    <citation type="submission" date="2020-10" db="EMBL/GenBank/DDBJ databases">
        <title>Plant Genome Project.</title>
        <authorList>
            <person name="Zhang R.-G."/>
        </authorList>
    </citation>
    <scope>NUCLEOTIDE SEQUENCE [LARGE SCALE GENOMIC DNA]</scope>
    <source>
        <strain evidence="1">FAFU-HL-1</strain>
        <tissue evidence="1">Leaf</tissue>
    </source>
</reference>
<evidence type="ECO:0000313" key="2">
    <source>
        <dbReference type="Proteomes" id="UP000657918"/>
    </source>
</evidence>
<dbReference type="AlphaFoldDB" id="A0A835JE43"/>
<sequence>MEQFFGFISTSDITPIADVMVIGPNKDVKLVMSFKVLLHMMPHPQYYNLSYVEHPYLDDD</sequence>
<organism evidence="1 2">
    <name type="scientific">Salix dunnii</name>
    <dbReference type="NCBI Taxonomy" id="1413687"/>
    <lineage>
        <taxon>Eukaryota</taxon>
        <taxon>Viridiplantae</taxon>
        <taxon>Streptophyta</taxon>
        <taxon>Embryophyta</taxon>
        <taxon>Tracheophyta</taxon>
        <taxon>Spermatophyta</taxon>
        <taxon>Magnoliopsida</taxon>
        <taxon>eudicotyledons</taxon>
        <taxon>Gunneridae</taxon>
        <taxon>Pentapetalae</taxon>
        <taxon>rosids</taxon>
        <taxon>fabids</taxon>
        <taxon>Malpighiales</taxon>
        <taxon>Salicaceae</taxon>
        <taxon>Saliceae</taxon>
        <taxon>Salix</taxon>
    </lineage>
</organism>
<accession>A0A835JE43</accession>
<dbReference type="Proteomes" id="UP000657918">
    <property type="component" value="Chromosome 16"/>
</dbReference>
<evidence type="ECO:0000313" key="1">
    <source>
        <dbReference type="EMBL" id="KAF9665545.1"/>
    </source>
</evidence>
<name>A0A835JE43_9ROSI</name>
<comment type="caution">
    <text evidence="1">The sequence shown here is derived from an EMBL/GenBank/DDBJ whole genome shotgun (WGS) entry which is preliminary data.</text>
</comment>
<protein>
    <submittedName>
        <fullName evidence="1">Uncharacterized protein</fullName>
    </submittedName>
</protein>
<gene>
    <name evidence="1" type="ORF">SADUNF_Sadunf16G0134100</name>
</gene>